<organism evidence="3 4">
    <name type="scientific">Limnobacter litoralis</name>
    <dbReference type="NCBI Taxonomy" id="481366"/>
    <lineage>
        <taxon>Bacteria</taxon>
        <taxon>Pseudomonadati</taxon>
        <taxon>Pseudomonadota</taxon>
        <taxon>Betaproteobacteria</taxon>
        <taxon>Burkholderiales</taxon>
        <taxon>Burkholderiaceae</taxon>
        <taxon>Limnobacter</taxon>
    </lineage>
</organism>
<dbReference type="InterPro" id="IPR006976">
    <property type="entry name" value="VanZ-like"/>
</dbReference>
<name>A0ABQ5YQ00_9BURK</name>
<dbReference type="Pfam" id="PF04892">
    <property type="entry name" value="VanZ"/>
    <property type="match status" value="1"/>
</dbReference>
<evidence type="ECO:0000313" key="4">
    <source>
        <dbReference type="Proteomes" id="UP001156664"/>
    </source>
</evidence>
<feature type="domain" description="VanZ-like" evidence="2">
    <location>
        <begin position="4"/>
        <end position="120"/>
    </location>
</feature>
<keyword evidence="1" id="KW-1133">Transmembrane helix</keyword>
<gene>
    <name evidence="3" type="ORF">GCM10007875_06100</name>
</gene>
<sequence length="363" mass="40243">MAAWMYAFLIVHLSLYPYSDWRNIGIGPFEFLWGPWIPVYQTVLWSDIGINIAGYMPLGMLLTVGLNLKNRKLDQLGAFLACALLSLSMEAIQTYLPSRVPSKMDLLTNALGGLIGVVIAGRLMEKRAAVARINQRIEHWLIDRAWLGMAILGLWFLSILAPQNPAFGTGLWLGNLIDPNSDMVSGTLFGLPGSLILWIENAGPDLINYCFLMCAWMIGLAQTQSGAPRTRLLVVLVTLTIFIRLLDSMVANPPGAWLYQINLWFQQNWEGLLAAILIGALVALVRLSHRTLARIGIIHLLAGWATTALIPGVYSPDIDTHGSGMLRIFFVLQDAGRWVSEVWPLAALAVLTFIAKSKPHFRR</sequence>
<feature type="transmembrane region" description="Helical" evidence="1">
    <location>
        <begin position="271"/>
        <end position="288"/>
    </location>
</feature>
<feature type="transmembrane region" description="Helical" evidence="1">
    <location>
        <begin position="335"/>
        <end position="355"/>
    </location>
</feature>
<evidence type="ECO:0000259" key="2">
    <source>
        <dbReference type="Pfam" id="PF04892"/>
    </source>
</evidence>
<accession>A0ABQ5YQ00</accession>
<feature type="transmembrane region" description="Helical" evidence="1">
    <location>
        <begin position="206"/>
        <end position="223"/>
    </location>
</feature>
<reference evidence="4" key="1">
    <citation type="journal article" date="2019" name="Int. J. Syst. Evol. Microbiol.">
        <title>The Global Catalogue of Microorganisms (GCM) 10K type strain sequencing project: providing services to taxonomists for standard genome sequencing and annotation.</title>
        <authorList>
            <consortium name="The Broad Institute Genomics Platform"/>
            <consortium name="The Broad Institute Genome Sequencing Center for Infectious Disease"/>
            <person name="Wu L."/>
            <person name="Ma J."/>
        </authorList>
    </citation>
    <scope>NUCLEOTIDE SEQUENCE [LARGE SCALE GENOMIC DNA]</scope>
    <source>
        <strain evidence="4">NBRC 105857</strain>
    </source>
</reference>
<comment type="caution">
    <text evidence="3">The sequence shown here is derived from an EMBL/GenBank/DDBJ whole genome shotgun (WGS) entry which is preliminary data.</text>
</comment>
<feature type="transmembrane region" description="Helical" evidence="1">
    <location>
        <begin position="76"/>
        <end position="94"/>
    </location>
</feature>
<feature type="transmembrane region" description="Helical" evidence="1">
    <location>
        <begin position="232"/>
        <end position="251"/>
    </location>
</feature>
<evidence type="ECO:0000256" key="1">
    <source>
        <dbReference type="SAM" id="Phobius"/>
    </source>
</evidence>
<evidence type="ECO:0000313" key="3">
    <source>
        <dbReference type="EMBL" id="GLR25522.1"/>
    </source>
</evidence>
<dbReference type="Proteomes" id="UP001156664">
    <property type="component" value="Unassembled WGS sequence"/>
</dbReference>
<keyword evidence="1" id="KW-0812">Transmembrane</keyword>
<feature type="transmembrane region" description="Helical" evidence="1">
    <location>
        <begin position="43"/>
        <end position="64"/>
    </location>
</feature>
<proteinExistence type="predicted"/>
<dbReference type="EMBL" id="BSOJ01000006">
    <property type="protein sequence ID" value="GLR25522.1"/>
    <property type="molecule type" value="Genomic_DNA"/>
</dbReference>
<feature type="transmembrane region" description="Helical" evidence="1">
    <location>
        <begin position="145"/>
        <end position="163"/>
    </location>
</feature>
<feature type="transmembrane region" description="Helical" evidence="1">
    <location>
        <begin position="295"/>
        <end position="315"/>
    </location>
</feature>
<keyword evidence="4" id="KW-1185">Reference proteome</keyword>
<protein>
    <recommendedName>
        <fullName evidence="2">VanZ-like domain-containing protein</fullName>
    </recommendedName>
</protein>
<keyword evidence="1" id="KW-0472">Membrane</keyword>
<feature type="transmembrane region" description="Helical" evidence="1">
    <location>
        <begin position="106"/>
        <end position="124"/>
    </location>
</feature>